<dbReference type="PANTHER" id="PTHR45746:SF3">
    <property type="entry name" value="REGULATOR OF G-PROTEIN SIGNALING 11"/>
    <property type="match status" value="1"/>
</dbReference>
<dbReference type="Gene3D" id="1.10.167.10">
    <property type="entry name" value="Regulator of G-protein Signalling 4, domain 2"/>
    <property type="match status" value="1"/>
</dbReference>
<sequence>MPCLSKMERMIVSMQDPDMGIKMRNQRLLITVIPHAMTGNDIVEWLIQKYGISEEESLHLGNLIVKHGYIYPLKDPRSLVLRADESPYRFQVRPHRARHSPNGHRGPRGSCLSLFLPHRPPISGPAPSGRPRSWTTVGTAGTNQGCGPSPAPLSAAASLAAIYLAKKNIRKQGDLIEHEKDNYNLLHKRINHTWDFVVMQAREQLRAAKQRRKGDRIVIDCQEQAYWLVNRPPVSAGRGGGLDPHSRPRPGQRGWGRRGSPPALSMVLSLQPGAPNVLEQGPERRNCHTTRVQLNMDYYKREIEYCRKAMARTRVKSSICLEGYIKFNEQYVPHDPIMSGCLPSNPWITDDTTYWAMNAPTVTTPTKLRVERWGFNFSELINDPLGRAQLLEFLKKEFSAENLSFWEACEELRYGEQSRIAEIVDSIYQQFLAPGATRWVNIDSKTMERTLEGIKTPHRYVMDDAQMHIYMLMKKDSYPRFLKSDLYKNLLAEAVIPPETKKRVFPFMRKQRHSSPSPALLLPAGDAEEKSRSPSTAPVPEEES</sequence>
<dbReference type="Pfam" id="PF00631">
    <property type="entry name" value="G-gamma"/>
    <property type="match status" value="1"/>
</dbReference>
<dbReference type="SUPFAM" id="SSF48097">
    <property type="entry name" value="Regulator of G-protein signaling, RGS"/>
    <property type="match status" value="1"/>
</dbReference>
<dbReference type="InterPro" id="IPR016137">
    <property type="entry name" value="RGS"/>
</dbReference>
<feature type="domain" description="DEP" evidence="4">
    <location>
        <begin position="17"/>
        <end position="92"/>
    </location>
</feature>
<protein>
    <submittedName>
        <fullName evidence="5">Regulator of G protein signaling 11</fullName>
    </submittedName>
</protein>
<dbReference type="SMART" id="SM00049">
    <property type="entry name" value="DEP"/>
    <property type="match status" value="1"/>
</dbReference>
<dbReference type="InterPro" id="IPR047017">
    <property type="entry name" value="RGS6/7/9/11_DHEX_sf"/>
</dbReference>
<dbReference type="GO" id="GO:0007186">
    <property type="term" value="P:G protein-coupled receptor signaling pathway"/>
    <property type="evidence" value="ECO:0007669"/>
    <property type="project" value="InterPro"/>
</dbReference>
<gene>
    <name evidence="5" type="primary">RGS11</name>
</gene>
<dbReference type="GO" id="GO:0031681">
    <property type="term" value="F:G-protein beta-subunit binding"/>
    <property type="evidence" value="ECO:0007669"/>
    <property type="project" value="Ensembl"/>
</dbReference>
<reference evidence="5" key="3">
    <citation type="submission" date="2025-09" db="UniProtKB">
        <authorList>
            <consortium name="Ensembl"/>
        </authorList>
    </citation>
    <scope>IDENTIFICATION</scope>
</reference>
<dbReference type="SUPFAM" id="SSF48670">
    <property type="entry name" value="Transducin (heterotrimeric G protein), gamma chain"/>
    <property type="match status" value="1"/>
</dbReference>
<dbReference type="InterPro" id="IPR015898">
    <property type="entry name" value="G-protein_gamma-like_dom"/>
</dbReference>
<dbReference type="PROSITE" id="PS50132">
    <property type="entry name" value="RGS"/>
    <property type="match status" value="1"/>
</dbReference>
<dbReference type="Pfam" id="PF18148">
    <property type="entry name" value="RGS_DHEX"/>
    <property type="match status" value="1"/>
</dbReference>
<dbReference type="GO" id="GO:0043005">
    <property type="term" value="C:neuron projection"/>
    <property type="evidence" value="ECO:0007669"/>
    <property type="project" value="TreeGrafter"/>
</dbReference>
<reference evidence="5" key="2">
    <citation type="submission" date="2025-08" db="UniProtKB">
        <authorList>
            <consortium name="Ensembl"/>
        </authorList>
    </citation>
    <scope>IDENTIFICATION</scope>
</reference>
<dbReference type="CDD" id="cd08740">
    <property type="entry name" value="RGS_RGS11"/>
    <property type="match status" value="1"/>
</dbReference>
<evidence type="ECO:0000256" key="1">
    <source>
        <dbReference type="ARBA" id="ARBA00022700"/>
    </source>
</evidence>
<accession>A0A803VL47</accession>
<evidence type="ECO:0000313" key="6">
    <source>
        <dbReference type="Proteomes" id="UP000016665"/>
    </source>
</evidence>
<dbReference type="GO" id="GO:0032991">
    <property type="term" value="C:protein-containing complex"/>
    <property type="evidence" value="ECO:0007669"/>
    <property type="project" value="Ensembl"/>
</dbReference>
<dbReference type="InterPro" id="IPR044926">
    <property type="entry name" value="RGS_subdomain_2"/>
</dbReference>
<dbReference type="FunFam" id="1.10.167.10:FF:000001">
    <property type="entry name" value="Putative regulator of g-protein signaling 12"/>
    <property type="match status" value="1"/>
</dbReference>
<dbReference type="GO" id="GO:0005737">
    <property type="term" value="C:cytoplasm"/>
    <property type="evidence" value="ECO:0007669"/>
    <property type="project" value="TreeGrafter"/>
</dbReference>
<reference evidence="5 6" key="1">
    <citation type="journal article" date="2012" name="Nature">
        <title>The genomic landscape of species divergence in Ficedula flycatchers.</title>
        <authorList>
            <person name="Ellegren H."/>
            <person name="Smeds L."/>
            <person name="Burri R."/>
            <person name="Olason P.I."/>
            <person name="Backstrom N."/>
            <person name="Kawakami T."/>
            <person name="Kunstner A."/>
            <person name="Makinen H."/>
            <person name="Nadachowska-Brzyska K."/>
            <person name="Qvarnstrom A."/>
            <person name="Uebbing S."/>
            <person name="Wolf J.B."/>
        </authorList>
    </citation>
    <scope>NUCLEOTIDE SEQUENCE [LARGE SCALE GENOMIC DNA]</scope>
</reference>
<dbReference type="InterPro" id="IPR000591">
    <property type="entry name" value="DEP_dom"/>
</dbReference>
<dbReference type="GO" id="GO:0008277">
    <property type="term" value="P:regulation of G protein-coupled receptor signaling pathway"/>
    <property type="evidence" value="ECO:0007669"/>
    <property type="project" value="InterPro"/>
</dbReference>
<dbReference type="Pfam" id="PF00615">
    <property type="entry name" value="RGS"/>
    <property type="match status" value="1"/>
</dbReference>
<dbReference type="SUPFAM" id="SSF46785">
    <property type="entry name" value="Winged helix' DNA-binding domain"/>
    <property type="match status" value="1"/>
</dbReference>
<dbReference type="PRINTS" id="PR01301">
    <property type="entry name" value="RGSPROTEIN"/>
</dbReference>
<dbReference type="InterPro" id="IPR040759">
    <property type="entry name" value="RGS_DHEX"/>
</dbReference>
<name>A0A803VL47_FICAL</name>
<keyword evidence="1" id="KW-0734">Signal transduction inhibitor</keyword>
<feature type="region of interest" description="Disordered" evidence="2">
    <location>
        <begin position="508"/>
        <end position="544"/>
    </location>
</feature>
<dbReference type="SMART" id="SM00315">
    <property type="entry name" value="RGS"/>
    <property type="match status" value="1"/>
</dbReference>
<evidence type="ECO:0000256" key="2">
    <source>
        <dbReference type="SAM" id="MobiDB-lite"/>
    </source>
</evidence>
<dbReference type="SMART" id="SM01224">
    <property type="entry name" value="G_gamma"/>
    <property type="match status" value="1"/>
</dbReference>
<dbReference type="InterPro" id="IPR036284">
    <property type="entry name" value="GGL_sf"/>
</dbReference>
<evidence type="ECO:0000313" key="5">
    <source>
        <dbReference type="Ensembl" id="ENSFALP00000023453.1"/>
    </source>
</evidence>
<dbReference type="Gene3D" id="1.10.10.10">
    <property type="entry name" value="Winged helix-like DNA-binding domain superfamily/Winged helix DNA-binding domain"/>
    <property type="match status" value="1"/>
</dbReference>
<keyword evidence="6" id="KW-1185">Reference proteome</keyword>
<dbReference type="PROSITE" id="PS50186">
    <property type="entry name" value="DEP"/>
    <property type="match status" value="1"/>
</dbReference>
<evidence type="ECO:0000259" key="4">
    <source>
        <dbReference type="PROSITE" id="PS50186"/>
    </source>
</evidence>
<organism evidence="5 6">
    <name type="scientific">Ficedula albicollis</name>
    <name type="common">Collared flycatcher</name>
    <name type="synonym">Muscicapa albicollis</name>
    <dbReference type="NCBI Taxonomy" id="59894"/>
    <lineage>
        <taxon>Eukaryota</taxon>
        <taxon>Metazoa</taxon>
        <taxon>Chordata</taxon>
        <taxon>Craniata</taxon>
        <taxon>Vertebrata</taxon>
        <taxon>Euteleostomi</taxon>
        <taxon>Archelosauria</taxon>
        <taxon>Archosauria</taxon>
        <taxon>Dinosauria</taxon>
        <taxon>Saurischia</taxon>
        <taxon>Theropoda</taxon>
        <taxon>Coelurosauria</taxon>
        <taxon>Aves</taxon>
        <taxon>Neognathae</taxon>
        <taxon>Neoaves</taxon>
        <taxon>Telluraves</taxon>
        <taxon>Australaves</taxon>
        <taxon>Passeriformes</taxon>
        <taxon>Muscicapidae</taxon>
        <taxon>Ficedula</taxon>
    </lineage>
</organism>
<dbReference type="Ensembl" id="ENSFALT00000028329.1">
    <property type="protein sequence ID" value="ENSFALP00000023453.1"/>
    <property type="gene ID" value="ENSFALG00000004130.2"/>
</dbReference>
<dbReference type="GeneTree" id="ENSGT00940000160198"/>
<dbReference type="CDD" id="cd00068">
    <property type="entry name" value="GGL"/>
    <property type="match status" value="1"/>
</dbReference>
<dbReference type="InterPro" id="IPR036388">
    <property type="entry name" value="WH-like_DNA-bd_sf"/>
</dbReference>
<dbReference type="Proteomes" id="UP000016665">
    <property type="component" value="Chromosome 14"/>
</dbReference>
<dbReference type="Gene3D" id="1.10.1240.60">
    <property type="match status" value="1"/>
</dbReference>
<dbReference type="Gene3D" id="4.10.260.10">
    <property type="entry name" value="Transducin (heterotrimeric G protein), gamma chain"/>
    <property type="match status" value="1"/>
</dbReference>
<dbReference type="PANTHER" id="PTHR45746">
    <property type="entry name" value="LP21163P"/>
    <property type="match status" value="1"/>
</dbReference>
<dbReference type="AlphaFoldDB" id="A0A803VL47"/>
<feature type="region of interest" description="Disordered" evidence="2">
    <location>
        <begin position="236"/>
        <end position="258"/>
    </location>
</feature>
<dbReference type="InterPro" id="IPR036390">
    <property type="entry name" value="WH_DNA-bd_sf"/>
</dbReference>
<dbReference type="GO" id="GO:0009968">
    <property type="term" value="P:negative regulation of signal transduction"/>
    <property type="evidence" value="ECO:0007669"/>
    <property type="project" value="UniProtKB-KW"/>
</dbReference>
<dbReference type="GO" id="GO:0005886">
    <property type="term" value="C:plasma membrane"/>
    <property type="evidence" value="ECO:0007669"/>
    <property type="project" value="TreeGrafter"/>
</dbReference>
<dbReference type="SMART" id="SM00224">
    <property type="entry name" value="GGL"/>
    <property type="match status" value="1"/>
</dbReference>
<feature type="domain" description="RGS" evidence="3">
    <location>
        <begin position="376"/>
        <end position="491"/>
    </location>
</feature>
<dbReference type="GO" id="GO:0005096">
    <property type="term" value="F:GTPase activator activity"/>
    <property type="evidence" value="ECO:0007669"/>
    <property type="project" value="TreeGrafter"/>
</dbReference>
<evidence type="ECO:0000259" key="3">
    <source>
        <dbReference type="PROSITE" id="PS50132"/>
    </source>
</evidence>
<dbReference type="Pfam" id="PF00610">
    <property type="entry name" value="DEP"/>
    <property type="match status" value="1"/>
</dbReference>
<dbReference type="InterPro" id="IPR047016">
    <property type="entry name" value="RGS6/7/9/11"/>
</dbReference>
<proteinExistence type="predicted"/>
<dbReference type="CDD" id="cd04450">
    <property type="entry name" value="DEP_RGS7-like"/>
    <property type="match status" value="1"/>
</dbReference>
<dbReference type="GO" id="GO:0035556">
    <property type="term" value="P:intracellular signal transduction"/>
    <property type="evidence" value="ECO:0007669"/>
    <property type="project" value="InterPro"/>
</dbReference>
<dbReference type="InterPro" id="IPR036305">
    <property type="entry name" value="RGS_sf"/>
</dbReference>